<dbReference type="HOGENOM" id="CLU_1766574_0_0_5"/>
<proteinExistence type="predicted"/>
<dbReference type="OrthoDB" id="7742228at2"/>
<dbReference type="EMBL" id="CP000250">
    <property type="protein sequence ID" value="ABD07751.1"/>
    <property type="molecule type" value="Genomic_DNA"/>
</dbReference>
<evidence type="ECO:0000313" key="2">
    <source>
        <dbReference type="Proteomes" id="UP000008809"/>
    </source>
</evidence>
<dbReference type="Proteomes" id="UP000008809">
    <property type="component" value="Chromosome"/>
</dbReference>
<dbReference type="AlphaFoldDB" id="Q2IVK9"/>
<gene>
    <name evidence="1" type="ordered locus">RPB_3049</name>
</gene>
<dbReference type="KEGG" id="rpb:RPB_3049"/>
<dbReference type="eggNOG" id="ENOG502ZXNQ">
    <property type="taxonomic scope" value="Bacteria"/>
</dbReference>
<keyword evidence="2" id="KW-1185">Reference proteome</keyword>
<name>Q2IVK9_RHOP2</name>
<accession>Q2IVK9</accession>
<dbReference type="RefSeq" id="WP_011441935.1">
    <property type="nucleotide sequence ID" value="NC_007778.1"/>
</dbReference>
<reference evidence="1 2" key="1">
    <citation type="submission" date="2006-01" db="EMBL/GenBank/DDBJ databases">
        <title>Complete sequence of Rhodopseudomonas palustris HaA2.</title>
        <authorList>
            <consortium name="US DOE Joint Genome Institute"/>
            <person name="Copeland A."/>
            <person name="Lucas S."/>
            <person name="Lapidus A."/>
            <person name="Barry K."/>
            <person name="Detter J.C."/>
            <person name="Glavina T."/>
            <person name="Hammon N."/>
            <person name="Israni S."/>
            <person name="Pitluck S."/>
            <person name="Chain P."/>
            <person name="Malfatti S."/>
            <person name="Shin M."/>
            <person name="Vergez L."/>
            <person name="Schmutz J."/>
            <person name="Larimer F."/>
            <person name="Land M."/>
            <person name="Hauser L."/>
            <person name="Pelletier D.A."/>
            <person name="Kyrpides N."/>
            <person name="Anderson I."/>
            <person name="Oda Y."/>
            <person name="Harwood C.S."/>
            <person name="Richardson P."/>
        </authorList>
    </citation>
    <scope>NUCLEOTIDE SEQUENCE [LARGE SCALE GENOMIC DNA]</scope>
    <source>
        <strain evidence="1 2">HaA2</strain>
    </source>
</reference>
<protein>
    <submittedName>
        <fullName evidence="1">Uncharacterized protein</fullName>
    </submittedName>
</protein>
<evidence type="ECO:0000313" key="1">
    <source>
        <dbReference type="EMBL" id="ABD07751.1"/>
    </source>
</evidence>
<sequence>MAKRISGLAVTDVASLETHIDKVRGKARSWTLSAPDVRRIADLAEQRLEQMFVATTHRRGACVTARSAGPASTAYKYSVIGAEVVLRRAKDGWRMTDYSCCNVYPCTAERIRIEITPAQAEKSFDTMRRRLRVTVRSLVDSDFAAAA</sequence>
<organism evidence="1 2">
    <name type="scientific">Rhodopseudomonas palustris (strain HaA2)</name>
    <dbReference type="NCBI Taxonomy" id="316058"/>
    <lineage>
        <taxon>Bacteria</taxon>
        <taxon>Pseudomonadati</taxon>
        <taxon>Pseudomonadota</taxon>
        <taxon>Alphaproteobacteria</taxon>
        <taxon>Hyphomicrobiales</taxon>
        <taxon>Nitrobacteraceae</taxon>
        <taxon>Rhodopseudomonas</taxon>
    </lineage>
</organism>